<name>A0AAU9DBK7_9FUSO</name>
<accession>A0AAU9DBK7</accession>
<evidence type="ECO:0000313" key="2">
    <source>
        <dbReference type="EMBL" id="BDU50650.1"/>
    </source>
</evidence>
<gene>
    <name evidence="2" type="ORF">HLVA_12190</name>
</gene>
<keyword evidence="2" id="KW-0449">Lipoprotein</keyword>
<sequence length="219" mass="25266">MSKLEEMKEEKSYRKYKRYGKILYFISKIINRTINMKVIIESDDYNEKNNYLYGFWHGSIFLPMVNMTKNGKKIANLVSPSKDGEIIATMLEMYGYELVRGSSNKNNVRSLVKLIKMVKNGYSGGFAVDGPRGPIYKVKQGIVYTAQKTGIEIVPLAGVFKNKWRFNSWDSFQFPKPFTKAIYIIGKPIKIEKDISVEEGIKLVEERLIELNKKADMMS</sequence>
<reference evidence="2 3" key="1">
    <citation type="submission" date="2022-11" db="EMBL/GenBank/DDBJ databases">
        <title>Haliovirga abyssi gen. nov., sp. nov., a mesophilic fermentative bacterium isolated from the Iheya North hydrothermal field and the proposal of Haliovirgaceae fam. nov.</title>
        <authorList>
            <person name="Miyazaki U."/>
            <person name="Tame A."/>
            <person name="Miyazaki J."/>
            <person name="Takai K."/>
            <person name="Sawayama S."/>
            <person name="Kitajima M."/>
            <person name="Okamoto A."/>
            <person name="Nakagawa S."/>
        </authorList>
    </citation>
    <scope>NUCLEOTIDE SEQUENCE [LARGE SCALE GENOMIC DNA]</scope>
    <source>
        <strain evidence="2 3">IC12</strain>
    </source>
</reference>
<evidence type="ECO:0000313" key="3">
    <source>
        <dbReference type="Proteomes" id="UP001321582"/>
    </source>
</evidence>
<proteinExistence type="predicted"/>
<feature type="domain" description="DUF374" evidence="1">
    <location>
        <begin position="69"/>
        <end position="134"/>
    </location>
</feature>
<dbReference type="EMBL" id="AP027059">
    <property type="protein sequence ID" value="BDU50650.1"/>
    <property type="molecule type" value="Genomic_DNA"/>
</dbReference>
<keyword evidence="3" id="KW-1185">Reference proteome</keyword>
<protein>
    <submittedName>
        <fullName evidence="2">Lipoprotein</fullName>
    </submittedName>
</protein>
<dbReference type="InterPro" id="IPR007172">
    <property type="entry name" value="DUF374"/>
</dbReference>
<dbReference type="RefSeq" id="WP_307903513.1">
    <property type="nucleotide sequence ID" value="NZ_AP027059.1"/>
</dbReference>
<organism evidence="2 3">
    <name type="scientific">Haliovirga abyssi</name>
    <dbReference type="NCBI Taxonomy" id="2996794"/>
    <lineage>
        <taxon>Bacteria</taxon>
        <taxon>Fusobacteriati</taxon>
        <taxon>Fusobacteriota</taxon>
        <taxon>Fusobacteriia</taxon>
        <taxon>Fusobacteriales</taxon>
        <taxon>Haliovirgaceae</taxon>
        <taxon>Haliovirga</taxon>
    </lineage>
</organism>
<evidence type="ECO:0000259" key="1">
    <source>
        <dbReference type="Pfam" id="PF04028"/>
    </source>
</evidence>
<dbReference type="AlphaFoldDB" id="A0AAU9DBK7"/>
<dbReference type="Pfam" id="PF04028">
    <property type="entry name" value="DUF374"/>
    <property type="match status" value="1"/>
</dbReference>
<dbReference type="Proteomes" id="UP001321582">
    <property type="component" value="Chromosome"/>
</dbReference>
<dbReference type="CDD" id="cd07983">
    <property type="entry name" value="LPLAT_DUF374-like"/>
    <property type="match status" value="1"/>
</dbReference>
<dbReference type="KEGG" id="haby:HLVA_12190"/>